<accession>A0ABS0LH03</accession>
<comment type="function">
    <text evidence="10">Probably part of an ABC transporter complex. Responsible for energy coupling to the transport system.</text>
</comment>
<dbReference type="InterPro" id="IPR050095">
    <property type="entry name" value="ECF_ABC_transporter_ATP-bd"/>
</dbReference>
<evidence type="ECO:0000256" key="5">
    <source>
        <dbReference type="ARBA" id="ARBA00022737"/>
    </source>
</evidence>
<evidence type="ECO:0000256" key="2">
    <source>
        <dbReference type="ARBA" id="ARBA00005417"/>
    </source>
</evidence>
<dbReference type="InterPro" id="IPR003439">
    <property type="entry name" value="ABC_transporter-like_ATP-bd"/>
</dbReference>
<dbReference type="CDD" id="cd03225">
    <property type="entry name" value="ABC_cobalt_CbiO_domain1"/>
    <property type="match status" value="1"/>
</dbReference>
<dbReference type="InterPro" id="IPR025662">
    <property type="entry name" value="Sigma_54_int_dom_ATP-bd_1"/>
</dbReference>
<dbReference type="EMBL" id="JADQUG010000082">
    <property type="protein sequence ID" value="MBG9355349.1"/>
    <property type="molecule type" value="Genomic_DNA"/>
</dbReference>
<dbReference type="Gene3D" id="3.40.50.300">
    <property type="entry name" value="P-loop containing nucleotide triphosphate hydrolases"/>
    <property type="match status" value="2"/>
</dbReference>
<reference evidence="12 13" key="1">
    <citation type="journal article" date="2020" name="J. Clin. Microbiol.">
        <title>Assessing the Genetic Diversity of Austrian Corynebacterium diphtheriae Clinical Isolates, 2011-2019.</title>
        <authorList>
            <person name="Schaeffer J."/>
            <person name="Huhulescu S."/>
            <person name="Stoeger A."/>
            <person name="Allerberger F."/>
            <person name="Ruppitsch W."/>
        </authorList>
    </citation>
    <scope>NUCLEOTIDE SEQUENCE [LARGE SCALE GENOMIC DNA]</scope>
    <source>
        <strain evidence="12 13">04-17</strain>
    </source>
</reference>
<dbReference type="PANTHER" id="PTHR43553">
    <property type="entry name" value="HEAVY METAL TRANSPORTER"/>
    <property type="match status" value="1"/>
</dbReference>
<dbReference type="Pfam" id="PF00005">
    <property type="entry name" value="ABC_tran"/>
    <property type="match status" value="2"/>
</dbReference>
<evidence type="ECO:0000256" key="9">
    <source>
        <dbReference type="ARBA" id="ARBA00023136"/>
    </source>
</evidence>
<feature type="domain" description="ABC transporter" evidence="11">
    <location>
        <begin position="284"/>
        <end position="490"/>
    </location>
</feature>
<gene>
    <name evidence="12" type="ORF">I4J41_12555</name>
</gene>
<evidence type="ECO:0000313" key="13">
    <source>
        <dbReference type="Proteomes" id="UP000615580"/>
    </source>
</evidence>
<keyword evidence="4" id="KW-1003">Cell membrane</keyword>
<dbReference type="GO" id="GO:0005524">
    <property type="term" value="F:ATP binding"/>
    <property type="evidence" value="ECO:0007669"/>
    <property type="project" value="UniProtKB-KW"/>
</dbReference>
<keyword evidence="6" id="KW-0547">Nucleotide-binding</keyword>
<dbReference type="PROSITE" id="PS00675">
    <property type="entry name" value="SIGMA54_INTERACT_1"/>
    <property type="match status" value="1"/>
</dbReference>
<keyword evidence="7 12" id="KW-0067">ATP-binding</keyword>
<dbReference type="InterPro" id="IPR015856">
    <property type="entry name" value="ABC_transpr_CbiO/EcfA_su"/>
</dbReference>
<dbReference type="InterPro" id="IPR027417">
    <property type="entry name" value="P-loop_NTPase"/>
</dbReference>
<name>A0ABS0LH03_9CORY</name>
<dbReference type="Proteomes" id="UP000615580">
    <property type="component" value="Unassembled WGS sequence"/>
</dbReference>
<protein>
    <submittedName>
        <fullName evidence="12">ABC transporter ATP-binding protein</fullName>
    </submittedName>
</protein>
<evidence type="ECO:0000256" key="3">
    <source>
        <dbReference type="ARBA" id="ARBA00022448"/>
    </source>
</evidence>
<organism evidence="12 13">
    <name type="scientific">Corynebacterium belfantii</name>
    <dbReference type="NCBI Taxonomy" id="2014537"/>
    <lineage>
        <taxon>Bacteria</taxon>
        <taxon>Bacillati</taxon>
        <taxon>Actinomycetota</taxon>
        <taxon>Actinomycetes</taxon>
        <taxon>Mycobacteriales</taxon>
        <taxon>Corynebacteriaceae</taxon>
        <taxon>Corynebacterium</taxon>
    </lineage>
</organism>
<dbReference type="PANTHER" id="PTHR43553:SF23">
    <property type="entry name" value="ABC TRANSPORTER ATP-BINDING COMPONENT"/>
    <property type="match status" value="1"/>
</dbReference>
<evidence type="ECO:0000256" key="1">
    <source>
        <dbReference type="ARBA" id="ARBA00004202"/>
    </source>
</evidence>
<feature type="domain" description="ABC transporter" evidence="11">
    <location>
        <begin position="10"/>
        <end position="256"/>
    </location>
</feature>
<dbReference type="SMART" id="SM00382">
    <property type="entry name" value="AAA"/>
    <property type="match status" value="2"/>
</dbReference>
<sequence>MNERSIATSVNAHNVSFTYSLGARPGIQGVSDVSFSVCPGQCLLITGDSGSGKSTVLKLINGLIPHFNPGELLGTITITKDDQAFNPAEEPLSRAVEFSASVFQNPRTQFFTESVNAELAFGLENLGMDPAEIESRIQSAVELLGLNDLRGRRFKELSGGQLQTVACACALVSPSSLVLLDEPTSNLSMESIEILARVLRRLKELGTTIIIADHRLFFLKGIADQVIYLNQGKITRSFHAQEFYALDEPERKQLGLRSLHHVPLPASVPVPPTPENTDPQRSGLELCNIRFSYGTHEVLNIDHAFFPSGEVTALIGPNGAGKTTLARIICGLASPKRGGSLRLNSKRVGAAARRRTAYMVMQDVGRQLFAATTEEEVTLGLAKKKRDHIDVNEILHRLDLAGMAHRHPQSLSGGQRQRLAIASAQAEQAEVYIFDEPTSGVGWRQLQSISALLRSLAASGAVVIVITHDHEFIQESVTRIIDMTDINKNLRKK</sequence>
<keyword evidence="9" id="KW-0472">Membrane</keyword>
<evidence type="ECO:0000256" key="8">
    <source>
        <dbReference type="ARBA" id="ARBA00022967"/>
    </source>
</evidence>
<proteinExistence type="inferred from homology"/>
<dbReference type="SUPFAM" id="SSF52540">
    <property type="entry name" value="P-loop containing nucleoside triphosphate hydrolases"/>
    <property type="match status" value="2"/>
</dbReference>
<evidence type="ECO:0000259" key="11">
    <source>
        <dbReference type="PROSITE" id="PS50893"/>
    </source>
</evidence>
<comment type="caution">
    <text evidence="12">The sequence shown here is derived from an EMBL/GenBank/DDBJ whole genome shotgun (WGS) entry which is preliminary data.</text>
</comment>
<keyword evidence="13" id="KW-1185">Reference proteome</keyword>
<evidence type="ECO:0000256" key="10">
    <source>
        <dbReference type="ARBA" id="ARBA00025157"/>
    </source>
</evidence>
<keyword evidence="5" id="KW-0677">Repeat</keyword>
<evidence type="ECO:0000256" key="6">
    <source>
        <dbReference type="ARBA" id="ARBA00022741"/>
    </source>
</evidence>
<dbReference type="RefSeq" id="WP_088268300.1">
    <property type="nucleotide sequence ID" value="NZ_CBCSFR010000068.1"/>
</dbReference>
<evidence type="ECO:0000256" key="7">
    <source>
        <dbReference type="ARBA" id="ARBA00022840"/>
    </source>
</evidence>
<keyword evidence="8" id="KW-1278">Translocase</keyword>
<dbReference type="PROSITE" id="PS50893">
    <property type="entry name" value="ABC_TRANSPORTER_2"/>
    <property type="match status" value="2"/>
</dbReference>
<comment type="similarity">
    <text evidence="2">Belongs to the ABC transporter superfamily.</text>
</comment>
<evidence type="ECO:0000313" key="12">
    <source>
        <dbReference type="EMBL" id="MBG9355349.1"/>
    </source>
</evidence>
<keyword evidence="3" id="KW-0813">Transport</keyword>
<dbReference type="InterPro" id="IPR003593">
    <property type="entry name" value="AAA+_ATPase"/>
</dbReference>
<comment type="subcellular location">
    <subcellularLocation>
        <location evidence="1">Cell membrane</location>
        <topology evidence="1">Peripheral membrane protein</topology>
    </subcellularLocation>
</comment>
<evidence type="ECO:0000256" key="4">
    <source>
        <dbReference type="ARBA" id="ARBA00022475"/>
    </source>
</evidence>